<dbReference type="Proteomes" id="UP000294498">
    <property type="component" value="Unassembled WGS sequence"/>
</dbReference>
<dbReference type="PANTHER" id="PTHR32322">
    <property type="entry name" value="INNER MEMBRANE TRANSPORTER"/>
    <property type="match status" value="1"/>
</dbReference>
<evidence type="ECO:0000256" key="4">
    <source>
        <dbReference type="ARBA" id="ARBA00022989"/>
    </source>
</evidence>
<feature type="transmembrane region" description="Helical" evidence="6">
    <location>
        <begin position="12"/>
        <end position="34"/>
    </location>
</feature>
<comment type="subcellular location">
    <subcellularLocation>
        <location evidence="1">Membrane</location>
        <topology evidence="1">Multi-pass membrane protein</topology>
    </subcellularLocation>
</comment>
<comment type="similarity">
    <text evidence="2">Belongs to the EamA transporter family.</text>
</comment>
<evidence type="ECO:0000313" key="9">
    <source>
        <dbReference type="Proteomes" id="UP000294498"/>
    </source>
</evidence>
<dbReference type="InterPro" id="IPR037185">
    <property type="entry name" value="EmrE-like"/>
</dbReference>
<feature type="transmembrane region" description="Helical" evidence="6">
    <location>
        <begin position="191"/>
        <end position="211"/>
    </location>
</feature>
<keyword evidence="9" id="KW-1185">Reference proteome</keyword>
<dbReference type="InterPro" id="IPR050638">
    <property type="entry name" value="AA-Vitamin_Transporters"/>
</dbReference>
<dbReference type="Pfam" id="PF00892">
    <property type="entry name" value="EamA"/>
    <property type="match status" value="2"/>
</dbReference>
<feature type="transmembrane region" description="Helical" evidence="6">
    <location>
        <begin position="40"/>
        <end position="60"/>
    </location>
</feature>
<dbReference type="InterPro" id="IPR000620">
    <property type="entry name" value="EamA_dom"/>
</dbReference>
<name>A0A4V3GLF3_9BACT</name>
<accession>A0A4V3GLF3</accession>
<dbReference type="SUPFAM" id="SSF103481">
    <property type="entry name" value="Multidrug resistance efflux transporter EmrE"/>
    <property type="match status" value="2"/>
</dbReference>
<feature type="transmembrane region" description="Helical" evidence="6">
    <location>
        <begin position="127"/>
        <end position="147"/>
    </location>
</feature>
<dbReference type="GO" id="GO:0016020">
    <property type="term" value="C:membrane"/>
    <property type="evidence" value="ECO:0007669"/>
    <property type="project" value="UniProtKB-SubCell"/>
</dbReference>
<organism evidence="8 9">
    <name type="scientific">Dinghuibacter silviterrae</name>
    <dbReference type="NCBI Taxonomy" id="1539049"/>
    <lineage>
        <taxon>Bacteria</taxon>
        <taxon>Pseudomonadati</taxon>
        <taxon>Bacteroidota</taxon>
        <taxon>Chitinophagia</taxon>
        <taxon>Chitinophagales</taxon>
        <taxon>Chitinophagaceae</taxon>
        <taxon>Dinghuibacter</taxon>
    </lineage>
</organism>
<evidence type="ECO:0000259" key="7">
    <source>
        <dbReference type="Pfam" id="PF00892"/>
    </source>
</evidence>
<dbReference type="PANTHER" id="PTHR32322:SF2">
    <property type="entry name" value="EAMA DOMAIN-CONTAINING PROTEIN"/>
    <property type="match status" value="1"/>
</dbReference>
<feature type="domain" description="EamA" evidence="7">
    <location>
        <begin position="16"/>
        <end position="144"/>
    </location>
</feature>
<feature type="transmembrane region" description="Helical" evidence="6">
    <location>
        <begin position="97"/>
        <end position="115"/>
    </location>
</feature>
<keyword evidence="5 6" id="KW-0472">Membrane</keyword>
<keyword evidence="4 6" id="KW-1133">Transmembrane helix</keyword>
<evidence type="ECO:0000256" key="6">
    <source>
        <dbReference type="SAM" id="Phobius"/>
    </source>
</evidence>
<evidence type="ECO:0000256" key="1">
    <source>
        <dbReference type="ARBA" id="ARBA00004141"/>
    </source>
</evidence>
<feature type="transmembrane region" description="Helical" evidence="6">
    <location>
        <begin position="283"/>
        <end position="300"/>
    </location>
</feature>
<dbReference type="OrthoDB" id="9812547at2"/>
<sequence>MNTDTKQPAWLPMAAYLAVCIIWGSTYLAISFAVKTLPPLLMVGLRFTVAGSLLLGWCLLRGERLPGAKTLIQSAITGFLLLFIGNGGVSWAEVNLASGLAAIIVAALPLWMVLFDKTHWQESFSSAKVIFGLLLGFAGVVFLVTVGGDAIHFSLRNTAQLSAFLVLIVATMSWAAGSIYSKRNPVPGSTFIKVSLQMLSAGLGLLLASVLVGDWSRISWHNVSNSSWTGLVYLIIFGSLVGYLSYIYVLSVWPAARVGTYAYVNPVVAVFLGAFIGSEPMSLWHFVGLAIILTGVMLVNSKQFGKGRISPTLAARKT</sequence>
<evidence type="ECO:0000313" key="8">
    <source>
        <dbReference type="EMBL" id="TDW99322.1"/>
    </source>
</evidence>
<reference evidence="8 9" key="1">
    <citation type="submission" date="2019-03" db="EMBL/GenBank/DDBJ databases">
        <title>Genomic Encyclopedia of Type Strains, Phase IV (KMG-IV): sequencing the most valuable type-strain genomes for metagenomic binning, comparative biology and taxonomic classification.</title>
        <authorList>
            <person name="Goeker M."/>
        </authorList>
    </citation>
    <scope>NUCLEOTIDE SEQUENCE [LARGE SCALE GENOMIC DNA]</scope>
    <source>
        <strain evidence="8 9">DSM 100059</strain>
    </source>
</reference>
<dbReference type="AlphaFoldDB" id="A0A4V3GLF3"/>
<feature type="transmembrane region" description="Helical" evidence="6">
    <location>
        <begin position="72"/>
        <end position="91"/>
    </location>
</feature>
<evidence type="ECO:0000256" key="2">
    <source>
        <dbReference type="ARBA" id="ARBA00007362"/>
    </source>
</evidence>
<protein>
    <submittedName>
        <fullName evidence="8">Drug/metabolite transporter (DMT)-like permease</fullName>
    </submittedName>
</protein>
<feature type="transmembrane region" description="Helical" evidence="6">
    <location>
        <begin position="159"/>
        <end position="179"/>
    </location>
</feature>
<dbReference type="RefSeq" id="WP_133989914.1">
    <property type="nucleotide sequence ID" value="NZ_SODV01000001.1"/>
</dbReference>
<feature type="transmembrane region" description="Helical" evidence="6">
    <location>
        <begin position="260"/>
        <end position="277"/>
    </location>
</feature>
<dbReference type="EMBL" id="SODV01000001">
    <property type="protein sequence ID" value="TDW99322.1"/>
    <property type="molecule type" value="Genomic_DNA"/>
</dbReference>
<keyword evidence="3 6" id="KW-0812">Transmembrane</keyword>
<evidence type="ECO:0000256" key="3">
    <source>
        <dbReference type="ARBA" id="ARBA00022692"/>
    </source>
</evidence>
<proteinExistence type="inferred from homology"/>
<gene>
    <name evidence="8" type="ORF">EDB95_0331</name>
</gene>
<evidence type="ECO:0000256" key="5">
    <source>
        <dbReference type="ARBA" id="ARBA00023136"/>
    </source>
</evidence>
<feature type="transmembrane region" description="Helical" evidence="6">
    <location>
        <begin position="231"/>
        <end position="253"/>
    </location>
</feature>
<comment type="caution">
    <text evidence="8">The sequence shown here is derived from an EMBL/GenBank/DDBJ whole genome shotgun (WGS) entry which is preliminary data.</text>
</comment>
<feature type="domain" description="EamA" evidence="7">
    <location>
        <begin position="163"/>
        <end position="300"/>
    </location>
</feature>